<name>A0A264W578_9BACL</name>
<sequence>MYRVIYMKADYEPWYLFEGWQQHIVDSWSFPSEKEAKQHLVHKVQEFQDIYKFSREKNGYHAFWDGKEVCYCEDCEEDLQLYHGLFIFTELAE</sequence>
<gene>
    <name evidence="1" type="ORF">CF394_04120</name>
</gene>
<comment type="caution">
    <text evidence="1">The sequence shown here is derived from an EMBL/GenBank/DDBJ whole genome shotgun (WGS) entry which is preliminary data.</text>
</comment>
<dbReference type="RefSeq" id="WP_094941966.1">
    <property type="nucleotide sequence ID" value="NZ_NOKQ01000187.1"/>
</dbReference>
<accession>A0A264W578</accession>
<organism evidence="1 2">
    <name type="scientific">Tetzosporium hominis</name>
    <dbReference type="NCBI Taxonomy" id="2020506"/>
    <lineage>
        <taxon>Bacteria</taxon>
        <taxon>Bacillati</taxon>
        <taxon>Bacillota</taxon>
        <taxon>Bacilli</taxon>
        <taxon>Bacillales</taxon>
        <taxon>Caryophanaceae</taxon>
        <taxon>Tetzosporium</taxon>
    </lineage>
</organism>
<reference evidence="1 2" key="1">
    <citation type="submission" date="2017-07" db="EMBL/GenBank/DDBJ databases">
        <title>Tetzosporium hominis gen.nov. sp.nov.</title>
        <authorList>
            <person name="Tetz G."/>
            <person name="Tetz V."/>
        </authorList>
    </citation>
    <scope>NUCLEOTIDE SEQUENCE [LARGE SCALE GENOMIC DNA]</scope>
    <source>
        <strain evidence="1 2">VT-49</strain>
    </source>
</reference>
<protein>
    <recommendedName>
        <fullName evidence="3">DUF1033 domain-containing protein</fullName>
    </recommendedName>
</protein>
<dbReference type="OrthoDB" id="2389779at2"/>
<evidence type="ECO:0008006" key="3">
    <source>
        <dbReference type="Google" id="ProtNLM"/>
    </source>
</evidence>
<evidence type="ECO:0000313" key="1">
    <source>
        <dbReference type="EMBL" id="OZS78732.1"/>
    </source>
</evidence>
<proteinExistence type="predicted"/>
<evidence type="ECO:0000313" key="2">
    <source>
        <dbReference type="Proteomes" id="UP000217065"/>
    </source>
</evidence>
<dbReference type="InterPro" id="IPR010434">
    <property type="entry name" value="DUF1033"/>
</dbReference>
<keyword evidence="2" id="KW-1185">Reference proteome</keyword>
<dbReference type="Pfam" id="PF06279">
    <property type="entry name" value="DUF1033"/>
    <property type="match status" value="1"/>
</dbReference>
<dbReference type="Proteomes" id="UP000217065">
    <property type="component" value="Unassembled WGS sequence"/>
</dbReference>
<dbReference type="AlphaFoldDB" id="A0A264W578"/>
<dbReference type="EMBL" id="NOKQ01000187">
    <property type="protein sequence ID" value="OZS78732.1"/>
    <property type="molecule type" value="Genomic_DNA"/>
</dbReference>